<feature type="signal peptide" evidence="1">
    <location>
        <begin position="1"/>
        <end position="22"/>
    </location>
</feature>
<gene>
    <name evidence="3" type="ORF">GTP77_24700</name>
</gene>
<organism evidence="3 4">
    <name type="scientific">Pseudoduganella aquatica</name>
    <dbReference type="NCBI Taxonomy" id="2660641"/>
    <lineage>
        <taxon>Bacteria</taxon>
        <taxon>Pseudomonadati</taxon>
        <taxon>Pseudomonadota</taxon>
        <taxon>Betaproteobacteria</taxon>
        <taxon>Burkholderiales</taxon>
        <taxon>Oxalobacteraceae</taxon>
        <taxon>Telluria group</taxon>
        <taxon>Pseudoduganella</taxon>
    </lineage>
</organism>
<dbReference type="EMBL" id="WWCU01000039">
    <property type="protein sequence ID" value="MYN10522.1"/>
    <property type="molecule type" value="Genomic_DNA"/>
</dbReference>
<name>A0A7X4HHD9_9BURK</name>
<accession>A0A7X4HHD9</accession>
<keyword evidence="1" id="KW-0732">Signal</keyword>
<dbReference type="InterPro" id="IPR054209">
    <property type="entry name" value="DUF6916"/>
</dbReference>
<evidence type="ECO:0000313" key="4">
    <source>
        <dbReference type="Proteomes" id="UP000450676"/>
    </source>
</evidence>
<dbReference type="RefSeq" id="WP_161074810.1">
    <property type="nucleotide sequence ID" value="NZ_CP086370.1"/>
</dbReference>
<protein>
    <recommendedName>
        <fullName evidence="2">DUF6916 domain-containing protein</fullName>
    </recommendedName>
</protein>
<feature type="domain" description="DUF6916" evidence="2">
    <location>
        <begin position="36"/>
        <end position="119"/>
    </location>
</feature>
<sequence length="125" mass="12672">MKRRTFIVASGSLLGAASLGRAATLAGGLPAASSVRMAAFSGLEGASFSATQNRRSTELRLVSVKQAASSPGIEQFSLVFSAGAPLASGLYEVEQAATGTVAMYLEAAGESPQGQLCRADFSLLA</sequence>
<comment type="caution">
    <text evidence="3">The sequence shown here is derived from an EMBL/GenBank/DDBJ whole genome shotgun (WGS) entry which is preliminary data.</text>
</comment>
<keyword evidence="4" id="KW-1185">Reference proteome</keyword>
<dbReference type="Proteomes" id="UP000450676">
    <property type="component" value="Unassembled WGS sequence"/>
</dbReference>
<dbReference type="Pfam" id="PF21880">
    <property type="entry name" value="DUF6916"/>
    <property type="match status" value="1"/>
</dbReference>
<evidence type="ECO:0000313" key="3">
    <source>
        <dbReference type="EMBL" id="MYN10522.1"/>
    </source>
</evidence>
<evidence type="ECO:0000256" key="1">
    <source>
        <dbReference type="SAM" id="SignalP"/>
    </source>
</evidence>
<proteinExistence type="predicted"/>
<reference evidence="3 4" key="1">
    <citation type="submission" date="2019-12" db="EMBL/GenBank/DDBJ databases">
        <title>Novel species isolated from a subtropical stream in China.</title>
        <authorList>
            <person name="Lu H."/>
        </authorList>
    </citation>
    <scope>NUCLEOTIDE SEQUENCE [LARGE SCALE GENOMIC DNA]</scope>
    <source>
        <strain evidence="3 4">FT127W</strain>
    </source>
</reference>
<evidence type="ECO:0000259" key="2">
    <source>
        <dbReference type="Pfam" id="PF21880"/>
    </source>
</evidence>
<dbReference type="AlphaFoldDB" id="A0A7X4HHD9"/>
<feature type="chain" id="PRO_5031571221" description="DUF6916 domain-containing protein" evidence="1">
    <location>
        <begin position="23"/>
        <end position="125"/>
    </location>
</feature>